<sequence length="652" mass="73614">MKNTLFIPPSQINQKNYYADYLKRDDQIMFNREWAKRQKDIKDKKDDSKGTKVDKMEDEDDDDDDSIEEGSRTIVVHFGSKNLRVGLSTDVLPKTVPNVIAHRVGDDYEWKNEQGPYDPDTEAFNDAHKTVYRDFRERMKFYKRRILPNSHDICVGFNSRSLPESIPEHNDPYRVEWTNVGEEKKKYYTGHKAVKIPPDSSPKYKLRWPIQHGLFNEADYSSPQEILGDISLILMDALEEELQITFKSFPDYKIVFIIPDLYDRNYVVNIIQLLFEMGFSNVCIFQESMAATYGAGVSTACVIDVGAQKTSIACVEEGMVIPDSRVCLRFGGDDVSTALAKLFVKSSFPYRELDLRRQFDKDLMDELKVKFATTNDADVAVQLYSFYQHSPGQPGNKYQFKTFDEVMLAPLGLFYPQLFEMEGRLQKRYSLFPPSMDIYEDNKPADGVSDAQINVYKGTLATQGQSYQQSVLSTNTANTPGSSLPGTPAPEAAPGSKDSGAASAGAKNQELMQIKALQEINHNMVPEVGLEHAIIESITQASAKSLISTPQQAFYENLMIVGGGGQFPGFNNLLADRIAMWRQASTANDANEKNLGEISIMPAPREMDPQLLTWKGGVVFSKLKICNEVWLTPSDWEMFGARGLQYKAHFII</sequence>
<feature type="compositionally biased region" description="Low complexity" evidence="2">
    <location>
        <begin position="492"/>
        <end position="506"/>
    </location>
</feature>
<feature type="compositionally biased region" description="Basic and acidic residues" evidence="2">
    <location>
        <begin position="38"/>
        <end position="55"/>
    </location>
</feature>
<dbReference type="Pfam" id="PF00022">
    <property type="entry name" value="Actin"/>
    <property type="match status" value="1"/>
</dbReference>
<dbReference type="Gene3D" id="3.90.640.10">
    <property type="entry name" value="Actin, Chain A, domain 4"/>
    <property type="match status" value="1"/>
</dbReference>
<evidence type="ECO:0000313" key="3">
    <source>
        <dbReference type="EMBL" id="CDP36931.1"/>
    </source>
</evidence>
<comment type="similarity">
    <text evidence="1">Belongs to the actin family.</text>
</comment>
<evidence type="ECO:0000256" key="2">
    <source>
        <dbReference type="SAM" id="MobiDB-lite"/>
    </source>
</evidence>
<dbReference type="SMART" id="SM00268">
    <property type="entry name" value="ACTIN"/>
    <property type="match status" value="1"/>
</dbReference>
<protein>
    <submittedName>
        <fullName evidence="3">ARAD1B24244p</fullName>
    </submittedName>
</protein>
<accession>A0A060TCJ2</accession>
<gene>
    <name evidence="3" type="ORF">GNLVRS02_ARAD1B24244g</name>
</gene>
<dbReference type="PANTHER" id="PTHR11937">
    <property type="entry name" value="ACTIN"/>
    <property type="match status" value="1"/>
</dbReference>
<name>A0A060TCJ2_BLAAD</name>
<feature type="compositionally biased region" description="Polar residues" evidence="2">
    <location>
        <begin position="473"/>
        <end position="485"/>
    </location>
</feature>
<dbReference type="Gene3D" id="3.30.420.580">
    <property type="match status" value="1"/>
</dbReference>
<dbReference type="InterPro" id="IPR043129">
    <property type="entry name" value="ATPase_NBD"/>
</dbReference>
<organism evidence="3">
    <name type="scientific">Blastobotrys adeninivorans</name>
    <name type="common">Yeast</name>
    <name type="synonym">Arxula adeninivorans</name>
    <dbReference type="NCBI Taxonomy" id="409370"/>
    <lineage>
        <taxon>Eukaryota</taxon>
        <taxon>Fungi</taxon>
        <taxon>Dikarya</taxon>
        <taxon>Ascomycota</taxon>
        <taxon>Saccharomycotina</taxon>
        <taxon>Dipodascomycetes</taxon>
        <taxon>Dipodascales</taxon>
        <taxon>Trichomonascaceae</taxon>
        <taxon>Blastobotrys</taxon>
    </lineage>
</organism>
<dbReference type="PhylomeDB" id="A0A060TCJ2"/>
<feature type="region of interest" description="Disordered" evidence="2">
    <location>
        <begin position="473"/>
        <end position="507"/>
    </location>
</feature>
<dbReference type="CDD" id="cd10206">
    <property type="entry name" value="ASKHA_NBD_Arp8-like"/>
    <property type="match status" value="1"/>
</dbReference>
<dbReference type="EMBL" id="HG937692">
    <property type="protein sequence ID" value="CDP36931.1"/>
    <property type="molecule type" value="Genomic_DNA"/>
</dbReference>
<feature type="region of interest" description="Disordered" evidence="2">
    <location>
        <begin position="38"/>
        <end position="68"/>
    </location>
</feature>
<proteinExistence type="inferred from homology"/>
<dbReference type="AlphaFoldDB" id="A0A060TCJ2"/>
<reference evidence="3" key="1">
    <citation type="submission" date="2014-02" db="EMBL/GenBank/DDBJ databases">
        <authorList>
            <person name="Genoscope - CEA"/>
        </authorList>
    </citation>
    <scope>NUCLEOTIDE SEQUENCE</scope>
    <source>
        <strain evidence="3">LS3</strain>
    </source>
</reference>
<dbReference type="FunFam" id="3.30.420.40:FF:000232">
    <property type="entry name" value="Actin-related protein 8"/>
    <property type="match status" value="1"/>
</dbReference>
<reference evidence="3" key="2">
    <citation type="submission" date="2014-06" db="EMBL/GenBank/DDBJ databases">
        <title>The complete genome of Blastobotrys (Arxula) adeninivorans LS3 - a yeast of biotechnological interest.</title>
        <authorList>
            <person name="Kunze G."/>
            <person name="Gaillardin C."/>
            <person name="Czernicka M."/>
            <person name="Durrens P."/>
            <person name="Martin T."/>
            <person name="Boer E."/>
            <person name="Gabaldon T."/>
            <person name="Cruz J."/>
            <person name="Talla E."/>
            <person name="Marck C."/>
            <person name="Goffeau A."/>
            <person name="Barbe V."/>
            <person name="Baret P."/>
            <person name="Baronian K."/>
            <person name="Beier S."/>
            <person name="Bleykasten C."/>
            <person name="Bode R."/>
            <person name="Casaregola S."/>
            <person name="Despons L."/>
            <person name="Fairhead C."/>
            <person name="Giersberg M."/>
            <person name="Gierski P."/>
            <person name="Hahnel U."/>
            <person name="Hartmann A."/>
            <person name="Jankowska D."/>
            <person name="Jubin C."/>
            <person name="Jung P."/>
            <person name="Lafontaine I."/>
            <person name="Leh-Louis V."/>
            <person name="Lemaire M."/>
            <person name="Marcet-Houben M."/>
            <person name="Mascher M."/>
            <person name="Morel G."/>
            <person name="Richard G.-F."/>
            <person name="Riechen J."/>
            <person name="Sacerdot C."/>
            <person name="Sarkar A."/>
            <person name="Savel G."/>
            <person name="Schacherer J."/>
            <person name="Sherman D."/>
            <person name="Straub M.-L."/>
            <person name="Stein N."/>
            <person name="Thierry A."/>
            <person name="Trautwein-Schult A."/>
            <person name="Westhof E."/>
            <person name="Worch S."/>
            <person name="Dujon B."/>
            <person name="Souciet J.-L."/>
            <person name="Wincker P."/>
            <person name="Scholz U."/>
            <person name="Neuveglise N."/>
        </authorList>
    </citation>
    <scope>NUCLEOTIDE SEQUENCE</scope>
    <source>
        <strain evidence="3">LS3</strain>
    </source>
</reference>
<dbReference type="Gene3D" id="3.30.420.40">
    <property type="match status" value="2"/>
</dbReference>
<feature type="compositionally biased region" description="Acidic residues" evidence="2">
    <location>
        <begin position="56"/>
        <end position="68"/>
    </location>
</feature>
<dbReference type="InterPro" id="IPR004000">
    <property type="entry name" value="Actin"/>
</dbReference>
<dbReference type="SUPFAM" id="SSF53067">
    <property type="entry name" value="Actin-like ATPase domain"/>
    <property type="match status" value="2"/>
</dbReference>
<evidence type="ECO:0000256" key="1">
    <source>
        <dbReference type="RuleBase" id="RU000487"/>
    </source>
</evidence>